<protein>
    <submittedName>
        <fullName evidence="2">Uncharacterized protein</fullName>
    </submittedName>
</protein>
<dbReference type="EMBL" id="JBAHYK010000196">
    <property type="protein sequence ID" value="KAL0576821.1"/>
    <property type="molecule type" value="Genomic_DNA"/>
</dbReference>
<evidence type="ECO:0000313" key="2">
    <source>
        <dbReference type="EMBL" id="KAL0576821.1"/>
    </source>
</evidence>
<dbReference type="Proteomes" id="UP001465976">
    <property type="component" value="Unassembled WGS sequence"/>
</dbReference>
<name>A0ABR3FP27_9AGAR</name>
<sequence>MPPEITNFELYSIDIWLFVEAVFDGPKNTSQEMILDGYIPSEELLDAINEFNMYHYINMVIDRLLPPSFFMEFDYCLQFLKLPLDTDNSESYIPFKIFPRGTDLTELPEESDVRYISCEKGRIWVDGMRKLGRNLGGRFYSEAAGQRGIRAFTGGRFTGLDEWNSEISMLLDIWPSEEGYYGVSDREQEDYSDWSVDDAGFISSELTAPDTTLEDPEDILDYSRDFPWRLKTPRRERLGSAQSKSAAEPHQPNNDKRPAFHMVRDGLPVVEEGQNREKDEEIVPQSSSEVLIKEMGSEQAQSNRLEDEGPLQQDAYRSPDASEVRPPDDEEQRATGTKRVEAPQPTVTPGWMRYLW</sequence>
<gene>
    <name evidence="2" type="ORF">V5O48_005162</name>
</gene>
<feature type="region of interest" description="Disordered" evidence="1">
    <location>
        <begin position="233"/>
        <end position="356"/>
    </location>
</feature>
<proteinExistence type="predicted"/>
<keyword evidence="3" id="KW-1185">Reference proteome</keyword>
<comment type="caution">
    <text evidence="2">The sequence shown here is derived from an EMBL/GenBank/DDBJ whole genome shotgun (WGS) entry which is preliminary data.</text>
</comment>
<evidence type="ECO:0000256" key="1">
    <source>
        <dbReference type="SAM" id="MobiDB-lite"/>
    </source>
</evidence>
<accession>A0ABR3FP27</accession>
<feature type="compositionally biased region" description="Basic and acidic residues" evidence="1">
    <location>
        <begin position="253"/>
        <end position="264"/>
    </location>
</feature>
<organism evidence="2 3">
    <name type="scientific">Marasmius crinis-equi</name>
    <dbReference type="NCBI Taxonomy" id="585013"/>
    <lineage>
        <taxon>Eukaryota</taxon>
        <taxon>Fungi</taxon>
        <taxon>Dikarya</taxon>
        <taxon>Basidiomycota</taxon>
        <taxon>Agaricomycotina</taxon>
        <taxon>Agaricomycetes</taxon>
        <taxon>Agaricomycetidae</taxon>
        <taxon>Agaricales</taxon>
        <taxon>Marasmiineae</taxon>
        <taxon>Marasmiaceae</taxon>
        <taxon>Marasmius</taxon>
    </lineage>
</organism>
<evidence type="ECO:0000313" key="3">
    <source>
        <dbReference type="Proteomes" id="UP001465976"/>
    </source>
</evidence>
<reference evidence="2 3" key="1">
    <citation type="submission" date="2024-02" db="EMBL/GenBank/DDBJ databases">
        <title>A draft genome for the cacao thread blight pathogen Marasmius crinis-equi.</title>
        <authorList>
            <person name="Cohen S.P."/>
            <person name="Baruah I.K."/>
            <person name="Amoako-Attah I."/>
            <person name="Bukari Y."/>
            <person name="Meinhardt L.W."/>
            <person name="Bailey B.A."/>
        </authorList>
    </citation>
    <scope>NUCLEOTIDE SEQUENCE [LARGE SCALE GENOMIC DNA]</scope>
    <source>
        <strain evidence="2 3">GH-76</strain>
    </source>
</reference>